<accession>A0A1G9ULE4</accession>
<dbReference type="Pfam" id="PF03466">
    <property type="entry name" value="LysR_substrate"/>
    <property type="match status" value="1"/>
</dbReference>
<dbReference type="PANTHER" id="PTHR30419">
    <property type="entry name" value="HTH-TYPE TRANSCRIPTIONAL REGULATOR YBHD"/>
    <property type="match status" value="1"/>
</dbReference>
<dbReference type="SUPFAM" id="SSF46785">
    <property type="entry name" value="Winged helix' DNA-binding domain"/>
    <property type="match status" value="1"/>
</dbReference>
<dbReference type="Pfam" id="PF00126">
    <property type="entry name" value="HTH_1"/>
    <property type="match status" value="1"/>
</dbReference>
<comment type="similarity">
    <text evidence="1">Belongs to the LysR transcriptional regulatory family.</text>
</comment>
<dbReference type="GO" id="GO:0003700">
    <property type="term" value="F:DNA-binding transcription factor activity"/>
    <property type="evidence" value="ECO:0007669"/>
    <property type="project" value="InterPro"/>
</dbReference>
<dbReference type="Gene3D" id="1.10.10.10">
    <property type="entry name" value="Winged helix-like DNA-binding domain superfamily/Winged helix DNA-binding domain"/>
    <property type="match status" value="1"/>
</dbReference>
<dbReference type="GO" id="GO:0005829">
    <property type="term" value="C:cytosol"/>
    <property type="evidence" value="ECO:0007669"/>
    <property type="project" value="TreeGrafter"/>
</dbReference>
<gene>
    <name evidence="6" type="ORF">SAMN05216544_0809</name>
</gene>
<dbReference type="SUPFAM" id="SSF53850">
    <property type="entry name" value="Periplasmic binding protein-like II"/>
    <property type="match status" value="1"/>
</dbReference>
<proteinExistence type="inferred from homology"/>
<feature type="domain" description="HTH lysR-type" evidence="5">
    <location>
        <begin position="1"/>
        <end position="58"/>
    </location>
</feature>
<dbReference type="FunFam" id="1.10.10.10:FF:000001">
    <property type="entry name" value="LysR family transcriptional regulator"/>
    <property type="match status" value="1"/>
</dbReference>
<evidence type="ECO:0000256" key="3">
    <source>
        <dbReference type="ARBA" id="ARBA00023125"/>
    </source>
</evidence>
<dbReference type="InterPro" id="IPR036388">
    <property type="entry name" value="WH-like_DNA-bd_sf"/>
</dbReference>
<dbReference type="RefSeq" id="WP_074521016.1">
    <property type="nucleotide sequence ID" value="NZ_FNHZ01000001.1"/>
</dbReference>
<dbReference type="Proteomes" id="UP000187651">
    <property type="component" value="Unassembled WGS sequence"/>
</dbReference>
<keyword evidence="4" id="KW-0804">Transcription</keyword>
<sequence length="307" mass="35438">MNTTYLKEFVTLAETKNFWEASERLFMNQSTLSKHIKTLEGELGVELFSRSTRHVELTSYGETFLPYAAAMVRTELEGITALKHLENIENGLLTIGTIPSIPQYNITQLLSEFQKLYPETTIKIIEDDPINLLHYLENEKCELIFNREDKTSLKNSYLSQRFLTHIPYMKDKLVAVVKKTHPLAKEKSITLQQLKDEHFCFIKEETFMYNLSTSACQNAGFIPDVIFTSHRIDSILDMVKNQSCVALLMDKHLDIPIFKENASRPLTQIPITPTISSQINLCYRNDKPLSDSAKLFLEFMQEKQSLR</sequence>
<dbReference type="CDD" id="cd05466">
    <property type="entry name" value="PBP2_LTTR_substrate"/>
    <property type="match status" value="1"/>
</dbReference>
<dbReference type="PANTHER" id="PTHR30419:SF8">
    <property type="entry name" value="NITROGEN ASSIMILATION TRANSCRIPTIONAL ACTIVATOR-RELATED"/>
    <property type="match status" value="1"/>
</dbReference>
<dbReference type="OrthoDB" id="63123at2"/>
<dbReference type="InterPro" id="IPR000847">
    <property type="entry name" value="LysR_HTH_N"/>
</dbReference>
<name>A0A1G9ULE4_9FIRM</name>
<evidence type="ECO:0000313" key="7">
    <source>
        <dbReference type="Proteomes" id="UP000187651"/>
    </source>
</evidence>
<dbReference type="PRINTS" id="PR00039">
    <property type="entry name" value="HTHLYSR"/>
</dbReference>
<dbReference type="AlphaFoldDB" id="A0A1G9ULE4"/>
<reference evidence="7" key="1">
    <citation type="submission" date="2016-10" db="EMBL/GenBank/DDBJ databases">
        <authorList>
            <person name="Varghese N."/>
            <person name="Submissions S."/>
        </authorList>
    </citation>
    <scope>NUCLEOTIDE SEQUENCE [LARGE SCALE GENOMIC DNA]</scope>
    <source>
        <strain evidence="7">M83</strain>
    </source>
</reference>
<evidence type="ECO:0000256" key="2">
    <source>
        <dbReference type="ARBA" id="ARBA00023015"/>
    </source>
</evidence>
<dbReference type="InterPro" id="IPR036390">
    <property type="entry name" value="WH_DNA-bd_sf"/>
</dbReference>
<dbReference type="Gene3D" id="3.40.190.290">
    <property type="match status" value="1"/>
</dbReference>
<dbReference type="InterPro" id="IPR005119">
    <property type="entry name" value="LysR_subst-bd"/>
</dbReference>
<protein>
    <submittedName>
        <fullName evidence="6">DNA-binding transcriptional regulator, LysR family</fullName>
    </submittedName>
</protein>
<dbReference type="GO" id="GO:0003677">
    <property type="term" value="F:DNA binding"/>
    <property type="evidence" value="ECO:0007669"/>
    <property type="project" value="UniProtKB-KW"/>
</dbReference>
<dbReference type="PROSITE" id="PS50931">
    <property type="entry name" value="HTH_LYSR"/>
    <property type="match status" value="1"/>
</dbReference>
<keyword evidence="3 6" id="KW-0238">DNA-binding</keyword>
<evidence type="ECO:0000256" key="4">
    <source>
        <dbReference type="ARBA" id="ARBA00023163"/>
    </source>
</evidence>
<keyword evidence="7" id="KW-1185">Reference proteome</keyword>
<evidence type="ECO:0000259" key="5">
    <source>
        <dbReference type="PROSITE" id="PS50931"/>
    </source>
</evidence>
<dbReference type="EMBL" id="FNHZ01000001">
    <property type="protein sequence ID" value="SDM60663.1"/>
    <property type="molecule type" value="Genomic_DNA"/>
</dbReference>
<dbReference type="InterPro" id="IPR050950">
    <property type="entry name" value="HTH-type_LysR_regulators"/>
</dbReference>
<evidence type="ECO:0000256" key="1">
    <source>
        <dbReference type="ARBA" id="ARBA00009437"/>
    </source>
</evidence>
<organism evidence="6 7">
    <name type="scientific">Lachnospira pectinoschiza</name>
    <dbReference type="NCBI Taxonomy" id="28052"/>
    <lineage>
        <taxon>Bacteria</taxon>
        <taxon>Bacillati</taxon>
        <taxon>Bacillota</taxon>
        <taxon>Clostridia</taxon>
        <taxon>Lachnospirales</taxon>
        <taxon>Lachnospiraceae</taxon>
        <taxon>Lachnospira</taxon>
    </lineage>
</organism>
<evidence type="ECO:0000313" key="6">
    <source>
        <dbReference type="EMBL" id="SDM60663.1"/>
    </source>
</evidence>
<keyword evidence="2" id="KW-0805">Transcription regulation</keyword>